<dbReference type="EMBL" id="REGN01013628">
    <property type="protein sequence ID" value="RMZ93680.1"/>
    <property type="molecule type" value="Genomic_DNA"/>
</dbReference>
<name>A0A3M7P4B6_BRAPC</name>
<evidence type="ECO:0000313" key="2">
    <source>
        <dbReference type="Proteomes" id="UP000276133"/>
    </source>
</evidence>
<dbReference type="Proteomes" id="UP000276133">
    <property type="component" value="Unassembled WGS sequence"/>
</dbReference>
<comment type="caution">
    <text evidence="1">The sequence shown here is derived from an EMBL/GenBank/DDBJ whole genome shotgun (WGS) entry which is preliminary data.</text>
</comment>
<organism evidence="1 2">
    <name type="scientific">Brachionus plicatilis</name>
    <name type="common">Marine rotifer</name>
    <name type="synonym">Brachionus muelleri</name>
    <dbReference type="NCBI Taxonomy" id="10195"/>
    <lineage>
        <taxon>Eukaryota</taxon>
        <taxon>Metazoa</taxon>
        <taxon>Spiralia</taxon>
        <taxon>Gnathifera</taxon>
        <taxon>Rotifera</taxon>
        <taxon>Eurotatoria</taxon>
        <taxon>Monogononta</taxon>
        <taxon>Pseudotrocha</taxon>
        <taxon>Ploima</taxon>
        <taxon>Brachionidae</taxon>
        <taxon>Brachionus</taxon>
    </lineage>
</organism>
<dbReference type="AlphaFoldDB" id="A0A3M7P4B6"/>
<accession>A0A3M7P4B6</accession>
<protein>
    <submittedName>
        <fullName evidence="1">Uncharacterized protein</fullName>
    </submittedName>
</protein>
<reference evidence="1 2" key="1">
    <citation type="journal article" date="2018" name="Sci. Rep.">
        <title>Genomic signatures of local adaptation to the degree of environmental predictability in rotifers.</title>
        <authorList>
            <person name="Franch-Gras L."/>
            <person name="Hahn C."/>
            <person name="Garcia-Roger E.M."/>
            <person name="Carmona M.J."/>
            <person name="Serra M."/>
            <person name="Gomez A."/>
        </authorList>
    </citation>
    <scope>NUCLEOTIDE SEQUENCE [LARGE SCALE GENOMIC DNA]</scope>
    <source>
        <strain evidence="1">HYR1</strain>
    </source>
</reference>
<evidence type="ECO:0000313" key="1">
    <source>
        <dbReference type="EMBL" id="RMZ93680.1"/>
    </source>
</evidence>
<sequence>MENSSKIISNIDYVYSFYLSFNLTQLVNIYPEPLSFGFTFIRQKSEFNHVINHAKETEIDFKKQFIGFVIDKKILSENKQIINLIDTYWGKNKTKS</sequence>
<gene>
    <name evidence="1" type="ORF">BpHYR1_029958</name>
</gene>
<proteinExistence type="predicted"/>
<keyword evidence="2" id="KW-1185">Reference proteome</keyword>